<dbReference type="Pfam" id="PF00171">
    <property type="entry name" value="Aldedh"/>
    <property type="match status" value="1"/>
</dbReference>
<gene>
    <name evidence="3" type="ORF">CSOJ01_10505</name>
</gene>
<dbReference type="GO" id="GO:0005737">
    <property type="term" value="C:cytoplasm"/>
    <property type="evidence" value="ECO:0007669"/>
    <property type="project" value="TreeGrafter"/>
</dbReference>
<evidence type="ECO:0000256" key="1">
    <source>
        <dbReference type="ARBA" id="ARBA00023002"/>
    </source>
</evidence>
<proteinExistence type="predicted"/>
<feature type="domain" description="Aldehyde dehydrogenase" evidence="2">
    <location>
        <begin position="1"/>
        <end position="84"/>
    </location>
</feature>
<dbReference type="GO" id="GO:0004777">
    <property type="term" value="F:succinate-semialdehyde dehydrogenase (NAD+) activity"/>
    <property type="evidence" value="ECO:0007669"/>
    <property type="project" value="TreeGrafter"/>
</dbReference>
<name>A0A8H6J021_9PEZI</name>
<evidence type="ECO:0000259" key="2">
    <source>
        <dbReference type="Pfam" id="PF00171"/>
    </source>
</evidence>
<dbReference type="AlphaFoldDB" id="A0A8H6J021"/>
<dbReference type="SUPFAM" id="SSF53720">
    <property type="entry name" value="ALDH-like"/>
    <property type="match status" value="1"/>
</dbReference>
<dbReference type="PANTHER" id="PTHR43353:SF11">
    <property type="entry name" value="SUCCINATE SEMIALDEHYDE DEHYDROGENASE (EUROFUNG)"/>
    <property type="match status" value="1"/>
</dbReference>
<dbReference type="Gene3D" id="3.40.309.10">
    <property type="entry name" value="Aldehyde Dehydrogenase, Chain A, domain 2"/>
    <property type="match status" value="1"/>
</dbReference>
<dbReference type="InterPro" id="IPR016162">
    <property type="entry name" value="Ald_DH_N"/>
</dbReference>
<dbReference type="InterPro" id="IPR050740">
    <property type="entry name" value="Aldehyde_DH_Superfamily"/>
</dbReference>
<dbReference type="InterPro" id="IPR015590">
    <property type="entry name" value="Aldehyde_DH_dom"/>
</dbReference>
<dbReference type="PANTHER" id="PTHR43353">
    <property type="entry name" value="SUCCINATE-SEMIALDEHYDE DEHYDROGENASE, MITOCHONDRIAL"/>
    <property type="match status" value="1"/>
</dbReference>
<dbReference type="InterPro" id="IPR016163">
    <property type="entry name" value="Ald_DH_C"/>
</dbReference>
<dbReference type="Gene3D" id="3.40.605.10">
    <property type="entry name" value="Aldehyde Dehydrogenase, Chain A, domain 1"/>
    <property type="match status" value="1"/>
</dbReference>
<dbReference type="EMBL" id="WIGN01000221">
    <property type="protein sequence ID" value="KAF6803994.1"/>
    <property type="molecule type" value="Genomic_DNA"/>
</dbReference>
<organism evidence="3 4">
    <name type="scientific">Colletotrichum sojae</name>
    <dbReference type="NCBI Taxonomy" id="2175907"/>
    <lineage>
        <taxon>Eukaryota</taxon>
        <taxon>Fungi</taxon>
        <taxon>Dikarya</taxon>
        <taxon>Ascomycota</taxon>
        <taxon>Pezizomycotina</taxon>
        <taxon>Sordariomycetes</taxon>
        <taxon>Hypocreomycetidae</taxon>
        <taxon>Glomerellales</taxon>
        <taxon>Glomerellaceae</taxon>
        <taxon>Colletotrichum</taxon>
        <taxon>Colletotrichum orchidearum species complex</taxon>
    </lineage>
</organism>
<dbReference type="GO" id="GO:0009450">
    <property type="term" value="P:gamma-aminobutyric acid catabolic process"/>
    <property type="evidence" value="ECO:0007669"/>
    <property type="project" value="TreeGrafter"/>
</dbReference>
<keyword evidence="1" id="KW-0560">Oxidoreductase</keyword>
<keyword evidence="4" id="KW-1185">Reference proteome</keyword>
<sequence>MKFATEKEVIERANKSEVGPASYLMTNDLARSHRVSGQLEFGMVAINTGVISDAAAPFGGVKHSGMGREGSKYGMEDYLTIKMIVTGGLAHL</sequence>
<protein>
    <submittedName>
        <fullName evidence="3">Succinate-semialdehyde dehydrogenase</fullName>
    </submittedName>
</protein>
<reference evidence="3 4" key="1">
    <citation type="journal article" date="2020" name="Phytopathology">
        <title>Genome Sequence Resources of Colletotrichum truncatum, C. plurivorum, C. musicola, and C. sojae: Four Species Pathogenic to Soybean (Glycine max).</title>
        <authorList>
            <person name="Rogerio F."/>
            <person name="Boufleur T.R."/>
            <person name="Ciampi-Guillardi M."/>
            <person name="Sukno S.A."/>
            <person name="Thon M.R."/>
            <person name="Massola Junior N.S."/>
            <person name="Baroncelli R."/>
        </authorList>
    </citation>
    <scope>NUCLEOTIDE SEQUENCE [LARGE SCALE GENOMIC DNA]</scope>
    <source>
        <strain evidence="3 4">LFN0009</strain>
    </source>
</reference>
<accession>A0A8H6J021</accession>
<comment type="caution">
    <text evidence="3">The sequence shown here is derived from an EMBL/GenBank/DDBJ whole genome shotgun (WGS) entry which is preliminary data.</text>
</comment>
<dbReference type="Proteomes" id="UP000652219">
    <property type="component" value="Unassembled WGS sequence"/>
</dbReference>
<evidence type="ECO:0000313" key="4">
    <source>
        <dbReference type="Proteomes" id="UP000652219"/>
    </source>
</evidence>
<dbReference type="InterPro" id="IPR016161">
    <property type="entry name" value="Ald_DH/histidinol_DH"/>
</dbReference>
<evidence type="ECO:0000313" key="3">
    <source>
        <dbReference type="EMBL" id="KAF6803994.1"/>
    </source>
</evidence>